<dbReference type="InterPro" id="IPR023614">
    <property type="entry name" value="Porin_dom_sf"/>
</dbReference>
<evidence type="ECO:0000256" key="5">
    <source>
        <dbReference type="ARBA" id="ARBA00022692"/>
    </source>
</evidence>
<keyword evidence="6 11" id="KW-0732">Signal</keyword>
<evidence type="ECO:0000256" key="2">
    <source>
        <dbReference type="ARBA" id="ARBA00011233"/>
    </source>
</evidence>
<evidence type="ECO:0000256" key="6">
    <source>
        <dbReference type="ARBA" id="ARBA00022729"/>
    </source>
</evidence>
<protein>
    <submittedName>
        <fullName evidence="13">Porin</fullName>
    </submittedName>
</protein>
<keyword evidence="3" id="KW-0813">Transport</keyword>
<dbReference type="Pfam" id="PF13609">
    <property type="entry name" value="Porin_4"/>
    <property type="match status" value="1"/>
</dbReference>
<organism evidence="13 14">
    <name type="scientific">Thalassolituus hydrocarboniclasticus</name>
    <dbReference type="NCBI Taxonomy" id="2742796"/>
    <lineage>
        <taxon>Bacteria</taxon>
        <taxon>Pseudomonadati</taxon>
        <taxon>Pseudomonadota</taxon>
        <taxon>Gammaproteobacteria</taxon>
        <taxon>Oceanospirillales</taxon>
        <taxon>Oceanospirillaceae</taxon>
        <taxon>Thalassolituus</taxon>
    </lineage>
</organism>
<reference evidence="14" key="1">
    <citation type="submission" date="2020-06" db="EMBL/GenBank/DDBJ databases">
        <title>Thalassolituus marinus alknpb1M-1, a hydrocarbon-degrading bacterium isolated from the deep-sea overlying water using an in-situ strategy from the South China Sea basin.</title>
        <authorList>
            <person name="Dong C."/>
            <person name="Chen Y."/>
            <person name="Shao Z."/>
        </authorList>
    </citation>
    <scope>NUCLEOTIDE SEQUENCE [LARGE SCALE GENOMIC DNA]</scope>
    <source>
        <strain evidence="14">alknpb1M-1</strain>
    </source>
</reference>
<evidence type="ECO:0000256" key="10">
    <source>
        <dbReference type="ARBA" id="ARBA00023237"/>
    </source>
</evidence>
<comment type="subcellular location">
    <subcellularLocation>
        <location evidence="1">Cell outer membrane</location>
        <topology evidence="1">Multi-pass membrane protein</topology>
    </subcellularLocation>
</comment>
<dbReference type="Gene3D" id="2.40.160.10">
    <property type="entry name" value="Porin"/>
    <property type="match status" value="1"/>
</dbReference>
<evidence type="ECO:0000256" key="1">
    <source>
        <dbReference type="ARBA" id="ARBA00004571"/>
    </source>
</evidence>
<dbReference type="RefSeq" id="WP_260997828.1">
    <property type="nucleotide sequence ID" value="NZ_CP054475.1"/>
</dbReference>
<gene>
    <name evidence="13" type="ORF">HUF19_17705</name>
</gene>
<feature type="domain" description="Porin" evidence="12">
    <location>
        <begin position="5"/>
        <end position="306"/>
    </location>
</feature>
<keyword evidence="4" id="KW-1134">Transmembrane beta strand</keyword>
<keyword evidence="10" id="KW-0998">Cell outer membrane</keyword>
<keyword evidence="5" id="KW-0812">Transmembrane</keyword>
<evidence type="ECO:0000256" key="7">
    <source>
        <dbReference type="ARBA" id="ARBA00023065"/>
    </source>
</evidence>
<sequence>MKKIALSLAIASPVLVQAETINLEIEKPEFYGKLNVTQEFVQPENAGNFSQLNSNASRLGLKGSIALEHGLKAVYQVEYEVFADSGAKTLKGEDDAGDKYEYDSTLSQRNTFIGLEGGFGRIQAGMFDTPFKSAQNKVDLFNDLRGDIKNIISKSENRSKNSVQYSSPSFAGLVATVDHLNSEDEDVNNGLSASLAYTRGDIYVAYAYDNEVNGEKVDAQRFVGQYKVGAVQLGALWETLDTDGNSEEGWMASAAIKATSAVTVKAQYGASDIKKEGGVSYSLGADYKLAKNAKTFVYATSEESDDESVNAQYYGAGLEYKF</sequence>
<dbReference type="Proteomes" id="UP001065322">
    <property type="component" value="Chromosome"/>
</dbReference>
<dbReference type="InterPro" id="IPR033900">
    <property type="entry name" value="Gram_neg_porin_domain"/>
</dbReference>
<accession>A0ABY6AEA2</accession>
<proteinExistence type="predicted"/>
<keyword evidence="7" id="KW-0406">Ion transport</keyword>
<dbReference type="CDD" id="cd00342">
    <property type="entry name" value="gram_neg_porins"/>
    <property type="match status" value="1"/>
</dbReference>
<dbReference type="PRINTS" id="PR00182">
    <property type="entry name" value="ECOLNEIPORIN"/>
</dbReference>
<evidence type="ECO:0000256" key="4">
    <source>
        <dbReference type="ARBA" id="ARBA00022452"/>
    </source>
</evidence>
<evidence type="ECO:0000256" key="8">
    <source>
        <dbReference type="ARBA" id="ARBA00023114"/>
    </source>
</evidence>
<evidence type="ECO:0000313" key="13">
    <source>
        <dbReference type="EMBL" id="UXD89158.1"/>
    </source>
</evidence>
<name>A0ABY6AEA2_9GAMM</name>
<dbReference type="PANTHER" id="PTHR34501:SF9">
    <property type="entry name" value="MAJOR OUTER MEMBRANE PROTEIN P.IA"/>
    <property type="match status" value="1"/>
</dbReference>
<evidence type="ECO:0000313" key="14">
    <source>
        <dbReference type="Proteomes" id="UP001065322"/>
    </source>
</evidence>
<evidence type="ECO:0000256" key="9">
    <source>
        <dbReference type="ARBA" id="ARBA00023136"/>
    </source>
</evidence>
<dbReference type="PANTHER" id="PTHR34501">
    <property type="entry name" value="PROTEIN YDDL-RELATED"/>
    <property type="match status" value="1"/>
</dbReference>
<evidence type="ECO:0000259" key="12">
    <source>
        <dbReference type="Pfam" id="PF13609"/>
    </source>
</evidence>
<feature type="chain" id="PRO_5045307160" evidence="11">
    <location>
        <begin position="19"/>
        <end position="322"/>
    </location>
</feature>
<evidence type="ECO:0000256" key="11">
    <source>
        <dbReference type="SAM" id="SignalP"/>
    </source>
</evidence>
<dbReference type="SUPFAM" id="SSF56935">
    <property type="entry name" value="Porins"/>
    <property type="match status" value="1"/>
</dbReference>
<keyword evidence="14" id="KW-1185">Reference proteome</keyword>
<dbReference type="InterPro" id="IPR050298">
    <property type="entry name" value="Gram-neg_bact_OMP"/>
</dbReference>
<evidence type="ECO:0000256" key="3">
    <source>
        <dbReference type="ARBA" id="ARBA00022448"/>
    </source>
</evidence>
<comment type="subunit">
    <text evidence="2">Homotrimer.</text>
</comment>
<keyword evidence="8" id="KW-0626">Porin</keyword>
<dbReference type="InterPro" id="IPR001702">
    <property type="entry name" value="Porin_Gram-ve"/>
</dbReference>
<keyword evidence="9" id="KW-0472">Membrane</keyword>
<feature type="signal peptide" evidence="11">
    <location>
        <begin position="1"/>
        <end position="18"/>
    </location>
</feature>
<dbReference type="EMBL" id="CP054475">
    <property type="protein sequence ID" value="UXD89158.1"/>
    <property type="molecule type" value="Genomic_DNA"/>
</dbReference>